<dbReference type="SUPFAM" id="SSF52418">
    <property type="entry name" value="Nucleoside phosphorylase/phosphoribosyltransferase catalytic domain"/>
    <property type="match status" value="1"/>
</dbReference>
<dbReference type="KEGG" id="mbah:HYN46_05685"/>
<dbReference type="Gene3D" id="3.40.1030.10">
    <property type="entry name" value="Nucleoside phosphorylase/phosphoribosyltransferase catalytic domain"/>
    <property type="match status" value="1"/>
</dbReference>
<evidence type="ECO:0000259" key="11">
    <source>
        <dbReference type="Pfam" id="PF02885"/>
    </source>
</evidence>
<dbReference type="HAMAP" id="MF_00211">
    <property type="entry name" value="TrpD"/>
    <property type="match status" value="1"/>
</dbReference>
<feature type="domain" description="Glycosyl transferase family 3 N-terminal" evidence="11">
    <location>
        <begin position="11"/>
        <end position="70"/>
    </location>
</feature>
<dbReference type="UniPathway" id="UPA00035">
    <property type="reaction ID" value="UER00041"/>
</dbReference>
<dbReference type="SUPFAM" id="SSF47648">
    <property type="entry name" value="Nucleoside phosphorylase/phosphoribosyltransferase N-terminal domain"/>
    <property type="match status" value="1"/>
</dbReference>
<dbReference type="GO" id="GO:0005829">
    <property type="term" value="C:cytosol"/>
    <property type="evidence" value="ECO:0007669"/>
    <property type="project" value="TreeGrafter"/>
</dbReference>
<feature type="binding site" evidence="9">
    <location>
        <begin position="117"/>
        <end position="125"/>
    </location>
    <ligand>
        <name>5-phospho-alpha-D-ribose 1-diphosphate</name>
        <dbReference type="ChEBI" id="CHEBI:58017"/>
    </ligand>
</feature>
<evidence type="ECO:0000256" key="3">
    <source>
        <dbReference type="ARBA" id="ARBA00022676"/>
    </source>
</evidence>
<evidence type="ECO:0000313" key="13">
    <source>
        <dbReference type="Proteomes" id="UP000253940"/>
    </source>
</evidence>
<sequence length="354" mass="37481">MQPDSKLIRAALDPLLQGQSLSMESMQEVMLDIMQGAANDAQIAAFLVALRIKGESASELEGSVRAMRALMKRVPLSKLERTIDIVGTGGTSHGANLVNVSTAAAVVASAAGARVAKHGNRSASSKSGSADLLEAAGVSLELDSPQIARCIDTLGLGFMFAPQHHPAMKHAIGVRRALGIRTIFNLLGPMTNPTGLTHHLIGAYALEWCRPMAEVLSQLGSEHALVVHSHDGLDELSIAAPNQVVALKDGVITEYQLRAEDVGLKTQSIELLEIVDAKDSLRLIKDAFGKQTTEASQVAIQMISFNAGAALFIAGVTHSIKQGVELAQDVIYSGQALEKLTMLAEFTHSLKQSA</sequence>
<evidence type="ECO:0000256" key="6">
    <source>
        <dbReference type="ARBA" id="ARBA00023141"/>
    </source>
</evidence>
<comment type="caution">
    <text evidence="9">Lacks conserved residue(s) required for the propagation of feature annotation.</text>
</comment>
<feature type="binding site" evidence="9">
    <location>
        <position position="87"/>
    </location>
    <ligand>
        <name>anthranilate</name>
        <dbReference type="ChEBI" id="CHEBI:16567"/>
        <label>1</label>
    </ligand>
</feature>
<dbReference type="InterPro" id="IPR036320">
    <property type="entry name" value="Glycosyl_Trfase_fam3_N_dom_sf"/>
</dbReference>
<evidence type="ECO:0000256" key="8">
    <source>
        <dbReference type="ARBA" id="ARBA00061188"/>
    </source>
</evidence>
<keyword evidence="4 9" id="KW-0808">Transferase</keyword>
<feature type="binding site" evidence="9">
    <location>
        <position position="235"/>
    </location>
    <ligand>
        <name>Mg(2+)</name>
        <dbReference type="ChEBI" id="CHEBI:18420"/>
        <label>2</label>
    </ligand>
</feature>
<dbReference type="GO" id="GO:0004048">
    <property type="term" value="F:anthranilate phosphoribosyltransferase activity"/>
    <property type="evidence" value="ECO:0007669"/>
    <property type="project" value="UniProtKB-UniRule"/>
</dbReference>
<feature type="binding site" evidence="9">
    <location>
        <position position="120"/>
    </location>
    <ligand>
        <name>anthranilate</name>
        <dbReference type="ChEBI" id="CHEBI:16567"/>
        <label>1</label>
    </ligand>
</feature>
<dbReference type="InterPro" id="IPR017459">
    <property type="entry name" value="Glycosyl_Trfase_fam3_N_dom"/>
</dbReference>
<dbReference type="NCBIfam" id="TIGR01245">
    <property type="entry name" value="trpD"/>
    <property type="match status" value="1"/>
</dbReference>
<dbReference type="FunFam" id="3.40.1030.10:FF:000002">
    <property type="entry name" value="Anthranilate phosphoribosyltransferase"/>
    <property type="match status" value="1"/>
</dbReference>
<dbReference type="Pfam" id="PF02885">
    <property type="entry name" value="Glycos_trans_3N"/>
    <property type="match status" value="1"/>
</dbReference>
<feature type="binding site" evidence="9">
    <location>
        <position position="235"/>
    </location>
    <ligand>
        <name>Mg(2+)</name>
        <dbReference type="ChEBI" id="CHEBI:18420"/>
        <label>1</label>
    </ligand>
</feature>
<evidence type="ECO:0000256" key="5">
    <source>
        <dbReference type="ARBA" id="ARBA00022822"/>
    </source>
</evidence>
<feature type="binding site" evidence="9">
    <location>
        <position position="129"/>
    </location>
    <ligand>
        <name>5-phospho-alpha-D-ribose 1-diphosphate</name>
        <dbReference type="ChEBI" id="CHEBI:58017"/>
    </ligand>
</feature>
<accession>A0A345P513</accession>
<comment type="function">
    <text evidence="9">Catalyzes the transfer of the phosphoribosyl group of 5-phosphorylribose-1-pyrophosphate (PRPP) to anthranilate to yield N-(5'-phosphoribosyl)-anthranilate (PRA).</text>
</comment>
<organism evidence="12 13">
    <name type="scientific">Aquirhabdus parva</name>
    <dbReference type="NCBI Taxonomy" id="2283318"/>
    <lineage>
        <taxon>Bacteria</taxon>
        <taxon>Pseudomonadati</taxon>
        <taxon>Pseudomonadota</taxon>
        <taxon>Gammaproteobacteria</taxon>
        <taxon>Moraxellales</taxon>
        <taxon>Moraxellaceae</taxon>
        <taxon>Aquirhabdus</taxon>
    </lineage>
</organism>
<evidence type="ECO:0000259" key="10">
    <source>
        <dbReference type="Pfam" id="PF00591"/>
    </source>
</evidence>
<protein>
    <recommendedName>
        <fullName evidence="9">Anthranilate phosphoribosyltransferase</fullName>
        <ecNumber evidence="9">2.4.2.18</ecNumber>
    </recommendedName>
</protein>
<keyword evidence="2 9" id="KW-0028">Amino-acid biosynthesis</keyword>
<comment type="cofactor">
    <cofactor evidence="9">
        <name>Mg(2+)</name>
        <dbReference type="ChEBI" id="CHEBI:18420"/>
    </cofactor>
    <text evidence="9">Binds 2 magnesium ions per monomer.</text>
</comment>
<dbReference type="GO" id="GO:0000287">
    <property type="term" value="F:magnesium ion binding"/>
    <property type="evidence" value="ECO:0007669"/>
    <property type="project" value="UniProtKB-UniRule"/>
</dbReference>
<evidence type="ECO:0000256" key="4">
    <source>
        <dbReference type="ARBA" id="ARBA00022679"/>
    </source>
</evidence>
<dbReference type="OrthoDB" id="9806430at2"/>
<keyword evidence="9" id="KW-0479">Metal-binding</keyword>
<comment type="similarity">
    <text evidence="9">Belongs to the anthranilate phosphoribosyltransferase family.</text>
</comment>
<feature type="binding site" evidence="9">
    <location>
        <position position="101"/>
    </location>
    <ligand>
        <name>Mg(2+)</name>
        <dbReference type="ChEBI" id="CHEBI:18420"/>
        <label>1</label>
    </ligand>
</feature>
<dbReference type="PANTHER" id="PTHR43285:SF2">
    <property type="entry name" value="ANTHRANILATE PHOSPHORIBOSYLTRANSFERASE"/>
    <property type="match status" value="1"/>
</dbReference>
<dbReference type="GO" id="GO:0000162">
    <property type="term" value="P:L-tryptophan biosynthetic process"/>
    <property type="evidence" value="ECO:0007669"/>
    <property type="project" value="UniProtKB-UniRule"/>
</dbReference>
<evidence type="ECO:0000313" key="12">
    <source>
        <dbReference type="EMBL" id="AXI02372.1"/>
    </source>
</evidence>
<name>A0A345P513_9GAMM</name>
<dbReference type="Proteomes" id="UP000253940">
    <property type="component" value="Chromosome"/>
</dbReference>
<feature type="binding site" evidence="9">
    <location>
        <begin position="99"/>
        <end position="102"/>
    </location>
    <ligand>
        <name>5-phospho-alpha-D-ribose 1-diphosphate</name>
        <dbReference type="ChEBI" id="CHEBI:58017"/>
    </ligand>
</feature>
<keyword evidence="13" id="KW-1185">Reference proteome</keyword>
<feature type="binding site" evidence="9">
    <location>
        <position position="175"/>
    </location>
    <ligand>
        <name>anthranilate</name>
        <dbReference type="ChEBI" id="CHEBI:16567"/>
        <label>2</label>
    </ligand>
</feature>
<dbReference type="PANTHER" id="PTHR43285">
    <property type="entry name" value="ANTHRANILATE PHOSPHORIBOSYLTRANSFERASE"/>
    <property type="match status" value="1"/>
</dbReference>
<dbReference type="Gene3D" id="1.20.970.10">
    <property type="entry name" value="Transferase, Pyrimidine Nucleoside Phosphorylase, Chain C"/>
    <property type="match status" value="1"/>
</dbReference>
<comment type="catalytic activity">
    <reaction evidence="7 9">
        <text>N-(5-phospho-beta-D-ribosyl)anthranilate + diphosphate = 5-phospho-alpha-D-ribose 1-diphosphate + anthranilate</text>
        <dbReference type="Rhea" id="RHEA:11768"/>
        <dbReference type="ChEBI" id="CHEBI:16567"/>
        <dbReference type="ChEBI" id="CHEBI:18277"/>
        <dbReference type="ChEBI" id="CHEBI:33019"/>
        <dbReference type="ChEBI" id="CHEBI:58017"/>
        <dbReference type="EC" id="2.4.2.18"/>
    </reaction>
</comment>
<comment type="subunit">
    <text evidence="9">Homodimer.</text>
</comment>
<dbReference type="EMBL" id="CP031222">
    <property type="protein sequence ID" value="AXI02372.1"/>
    <property type="molecule type" value="Genomic_DNA"/>
</dbReference>
<comment type="pathway">
    <text evidence="1 9">Amino-acid biosynthesis; L-tryptophan biosynthesis; L-tryptophan from chorismate: step 2/5.</text>
</comment>
<evidence type="ECO:0000256" key="1">
    <source>
        <dbReference type="ARBA" id="ARBA00004907"/>
    </source>
</evidence>
<proteinExistence type="inferred from homology"/>
<dbReference type="InterPro" id="IPR005940">
    <property type="entry name" value="Anthranilate_Pribosyl_Tfrase"/>
</dbReference>
<dbReference type="EC" id="2.4.2.18" evidence="9"/>
<keyword evidence="9" id="KW-0460">Magnesium</keyword>
<evidence type="ECO:0000256" key="9">
    <source>
        <dbReference type="HAMAP-Rule" id="MF_00211"/>
    </source>
</evidence>
<dbReference type="RefSeq" id="WP_114898482.1">
    <property type="nucleotide sequence ID" value="NZ_CP031222.1"/>
</dbReference>
<keyword evidence="6 9" id="KW-0057">Aromatic amino acid biosynthesis</keyword>
<gene>
    <name evidence="9 12" type="primary">trpD</name>
    <name evidence="12" type="ORF">HYN46_05685</name>
</gene>
<dbReference type="Pfam" id="PF00591">
    <property type="entry name" value="Glycos_transf_3"/>
    <property type="match status" value="1"/>
</dbReference>
<dbReference type="InterPro" id="IPR000312">
    <property type="entry name" value="Glycosyl_Trfase_fam3"/>
</dbReference>
<dbReference type="AlphaFoldDB" id="A0A345P513"/>
<evidence type="ECO:0000256" key="7">
    <source>
        <dbReference type="ARBA" id="ARBA00052328"/>
    </source>
</evidence>
<keyword evidence="3 9" id="KW-0328">Glycosyltransferase</keyword>
<dbReference type="InterPro" id="IPR035902">
    <property type="entry name" value="Nuc_phospho_transferase"/>
</dbReference>
<keyword evidence="5 9" id="KW-0822">Tryptophan biosynthesis</keyword>
<evidence type="ECO:0000256" key="2">
    <source>
        <dbReference type="ARBA" id="ARBA00022605"/>
    </source>
</evidence>
<feature type="binding site" evidence="9">
    <location>
        <position position="234"/>
    </location>
    <ligand>
        <name>Mg(2+)</name>
        <dbReference type="ChEBI" id="CHEBI:18420"/>
        <label>2</label>
    </ligand>
</feature>
<feature type="domain" description="Glycosyl transferase family 3" evidence="10">
    <location>
        <begin position="81"/>
        <end position="337"/>
    </location>
</feature>
<reference evidence="12 13" key="1">
    <citation type="submission" date="2018-07" db="EMBL/GenBank/DDBJ databases">
        <title>Genome sequencing of Moraxellaceae gen. HYN0046.</title>
        <authorList>
            <person name="Kim M."/>
            <person name="Yi H."/>
        </authorList>
    </citation>
    <scope>NUCLEOTIDE SEQUENCE [LARGE SCALE GENOMIC DNA]</scope>
    <source>
        <strain evidence="12 13">HYN0046</strain>
    </source>
</reference>
<feature type="binding site" evidence="9">
    <location>
        <position position="87"/>
    </location>
    <ligand>
        <name>5-phospho-alpha-D-ribose 1-diphosphate</name>
        <dbReference type="ChEBI" id="CHEBI:58017"/>
    </ligand>
</feature>
<comment type="similarity">
    <text evidence="8">In the C-terminal section; belongs to the anthranilate phosphoribosyltransferase family.</text>
</comment>